<proteinExistence type="predicted"/>
<evidence type="ECO:0000313" key="2">
    <source>
        <dbReference type="Proteomes" id="UP000070168"/>
    </source>
</evidence>
<reference evidence="1 2" key="1">
    <citation type="journal article" date="2016" name="BMC Genomics">
        <title>Genome sequencing and secondary metabolism of the postharvest pathogen Penicillium griseofulvum.</title>
        <authorList>
            <person name="Banani H."/>
            <person name="Marcet-Houben M."/>
            <person name="Ballester A.R."/>
            <person name="Abbruscato P."/>
            <person name="Gonzalez-Candelas L."/>
            <person name="Gabaldon T."/>
            <person name="Spadaro D."/>
        </authorList>
    </citation>
    <scope>NUCLEOTIDE SEQUENCE [LARGE SCALE GENOMIC DNA]</scope>
    <source>
        <strain evidence="1 2">PG3</strain>
    </source>
</reference>
<comment type="caution">
    <text evidence="1">The sequence shown here is derived from an EMBL/GenBank/DDBJ whole genome shotgun (WGS) entry which is preliminary data.</text>
</comment>
<dbReference type="AlphaFoldDB" id="A0A135LMH8"/>
<dbReference type="OMA" id="FIHIREN"/>
<dbReference type="STRING" id="5078.A0A135LMH8"/>
<name>A0A135LMH8_PENPA</name>
<dbReference type="GeneID" id="63709139"/>
<protein>
    <submittedName>
        <fullName evidence="1">Uncharacterized protein</fullName>
    </submittedName>
</protein>
<organism evidence="1 2">
    <name type="scientific">Penicillium patulum</name>
    <name type="common">Penicillium griseofulvum</name>
    <dbReference type="NCBI Taxonomy" id="5078"/>
    <lineage>
        <taxon>Eukaryota</taxon>
        <taxon>Fungi</taxon>
        <taxon>Dikarya</taxon>
        <taxon>Ascomycota</taxon>
        <taxon>Pezizomycotina</taxon>
        <taxon>Eurotiomycetes</taxon>
        <taxon>Eurotiomycetidae</taxon>
        <taxon>Eurotiales</taxon>
        <taxon>Aspergillaceae</taxon>
        <taxon>Penicillium</taxon>
    </lineage>
</organism>
<dbReference type="Proteomes" id="UP000070168">
    <property type="component" value="Unassembled WGS sequence"/>
</dbReference>
<dbReference type="OrthoDB" id="2103397at2759"/>
<gene>
    <name evidence="1" type="ORF">PGRI_061250</name>
</gene>
<evidence type="ECO:0000313" key="1">
    <source>
        <dbReference type="EMBL" id="KXG50158.1"/>
    </source>
</evidence>
<dbReference type="EMBL" id="LHQR01000048">
    <property type="protein sequence ID" value="KXG50158.1"/>
    <property type="molecule type" value="Genomic_DNA"/>
</dbReference>
<sequence length="315" mass="36107">MADFMEKLEEKFHILNTKVARFTKNREIHAETKTIMDLIRTQSLKLKNEAKKLPSKAVTDLEMSEIPKIFSLKRADPSDDELSPSGDEMVSLPRYLELVLADYDLATGGSPPNEALLRSRIDVIMLSTLAKMKHESKINPRLSIGFSLSTETIKSLHLQFERSIERPWKVKGERVLLSGVVDYSLWFGRPEDYETNLVMVEAKKPEALKAGVFQCLAYMGMIHHTRKTSKMFDTSVYGVATDSFEWHFIHIRENSEYAIRIYHWDTGKSKILSLLYMIFETAAGSSAISQRKRWRQGSDIDFTTELEKPPNVPRG</sequence>
<accession>A0A135LMH8</accession>
<dbReference type="RefSeq" id="XP_040648694.1">
    <property type="nucleotide sequence ID" value="XM_040793839.1"/>
</dbReference>
<keyword evidence="2" id="KW-1185">Reference proteome</keyword>